<dbReference type="InterPro" id="IPR010095">
    <property type="entry name" value="Cas12f1-like_TNB"/>
</dbReference>
<evidence type="ECO:0000313" key="4">
    <source>
        <dbReference type="Proteomes" id="UP001294570"/>
    </source>
</evidence>
<evidence type="ECO:0000256" key="1">
    <source>
        <dbReference type="ARBA" id="ARBA00023125"/>
    </source>
</evidence>
<dbReference type="RefSeq" id="WP_321553114.1">
    <property type="nucleotide sequence ID" value="NZ_JAXIVU010000005.1"/>
</dbReference>
<accession>A0ABU5GS15</accession>
<name>A0ABU5GS15_9GAMM</name>
<keyword evidence="4" id="KW-1185">Reference proteome</keyword>
<protein>
    <submittedName>
        <fullName evidence="3">Transposase</fullName>
    </submittedName>
</protein>
<gene>
    <name evidence="3" type="ORF">TOI97_05445</name>
</gene>
<dbReference type="Pfam" id="PF07282">
    <property type="entry name" value="Cas12f1-like_TNB"/>
    <property type="match status" value="1"/>
</dbReference>
<sequence>MAKSVLDADWGQLKAMLDYKCAHAGIVFKEVDAYISQTCLSCGSLLESRSKGIAGLGIREWTCSGCDVTHDRDVNAARNILAAGHGRLAVGIPVL</sequence>
<evidence type="ECO:0000313" key="3">
    <source>
        <dbReference type="EMBL" id="MDY7219016.1"/>
    </source>
</evidence>
<organism evidence="3 4">
    <name type="scientific">Denitrificimonas halotolerans</name>
    <dbReference type="NCBI Taxonomy" id="3098930"/>
    <lineage>
        <taxon>Bacteria</taxon>
        <taxon>Pseudomonadati</taxon>
        <taxon>Pseudomonadota</taxon>
        <taxon>Gammaproteobacteria</taxon>
        <taxon>Pseudomonadales</taxon>
        <taxon>Pseudomonadaceae</taxon>
        <taxon>Denitrificimonas</taxon>
    </lineage>
</organism>
<dbReference type="EMBL" id="JAXIVU010000005">
    <property type="protein sequence ID" value="MDY7219016.1"/>
    <property type="molecule type" value="Genomic_DNA"/>
</dbReference>
<keyword evidence="1" id="KW-0238">DNA-binding</keyword>
<dbReference type="Proteomes" id="UP001294570">
    <property type="component" value="Unassembled WGS sequence"/>
</dbReference>
<proteinExistence type="predicted"/>
<comment type="caution">
    <text evidence="3">The sequence shown here is derived from an EMBL/GenBank/DDBJ whole genome shotgun (WGS) entry which is preliminary data.</text>
</comment>
<evidence type="ECO:0000259" key="2">
    <source>
        <dbReference type="Pfam" id="PF07282"/>
    </source>
</evidence>
<reference evidence="3 4" key="1">
    <citation type="submission" date="2023-12" db="EMBL/GenBank/DDBJ databases">
        <title>Denitrificimonas halotolerans sp. nov.,a novel species isolated from landfill leachate.</title>
        <authorList>
            <person name="Wang S."/>
        </authorList>
    </citation>
    <scope>NUCLEOTIDE SEQUENCE [LARGE SCALE GENOMIC DNA]</scope>
    <source>
        <strain evidence="3 4">JX-1</strain>
    </source>
</reference>
<feature type="domain" description="Cas12f1-like TNB" evidence="2">
    <location>
        <begin position="10"/>
        <end position="80"/>
    </location>
</feature>